<reference evidence="1 2" key="2">
    <citation type="submission" date="2018-11" db="EMBL/GenBank/DDBJ databases">
        <authorList>
            <consortium name="Pathogen Informatics"/>
        </authorList>
    </citation>
    <scope>NUCLEOTIDE SEQUENCE [LARGE SCALE GENOMIC DNA]</scope>
</reference>
<protein>
    <submittedName>
        <fullName evidence="3">EGF-like domain-containing protein</fullName>
    </submittedName>
</protein>
<accession>A0A0N4YLC5</accession>
<dbReference type="STRING" id="27835.A0A0N4YLC5"/>
<dbReference type="Gene3D" id="2.90.20.10">
    <property type="entry name" value="Plasmodium vivax P25 domain"/>
    <property type="match status" value="1"/>
</dbReference>
<gene>
    <name evidence="1" type="ORF">NBR_LOCUS17903</name>
</gene>
<dbReference type="WBParaSite" id="NBR_0001790201-mRNA-1">
    <property type="protein sequence ID" value="NBR_0001790201-mRNA-1"/>
    <property type="gene ID" value="NBR_0001790201"/>
</dbReference>
<proteinExistence type="predicted"/>
<reference evidence="3" key="1">
    <citation type="submission" date="2017-02" db="UniProtKB">
        <authorList>
            <consortium name="WormBaseParasite"/>
        </authorList>
    </citation>
    <scope>IDENTIFICATION</scope>
</reference>
<evidence type="ECO:0000313" key="3">
    <source>
        <dbReference type="WBParaSite" id="NBR_0001790201-mRNA-1"/>
    </source>
</evidence>
<organism evidence="3">
    <name type="scientific">Nippostrongylus brasiliensis</name>
    <name type="common">Rat hookworm</name>
    <dbReference type="NCBI Taxonomy" id="27835"/>
    <lineage>
        <taxon>Eukaryota</taxon>
        <taxon>Metazoa</taxon>
        <taxon>Ecdysozoa</taxon>
        <taxon>Nematoda</taxon>
        <taxon>Chromadorea</taxon>
        <taxon>Rhabditida</taxon>
        <taxon>Rhabditina</taxon>
        <taxon>Rhabditomorpha</taxon>
        <taxon>Strongyloidea</taxon>
        <taxon>Heligmosomidae</taxon>
        <taxon>Nippostrongylus</taxon>
    </lineage>
</organism>
<dbReference type="Proteomes" id="UP000271162">
    <property type="component" value="Unassembled WGS sequence"/>
</dbReference>
<keyword evidence="2" id="KW-1185">Reference proteome</keyword>
<evidence type="ECO:0000313" key="2">
    <source>
        <dbReference type="Proteomes" id="UP000271162"/>
    </source>
</evidence>
<sequence length="132" mass="15039">MNSKQHFYKAIIASRGLRDISGDDRRHKNKKKTKIANNLQCRVDDPLSCNQAKHEYKCECPTGVNRLPDGRCLSVDECARPSLNNCHKDANCIDKVAETTALNCLLESGFRFISLSSRKREKNDNQHLIHDL</sequence>
<evidence type="ECO:0000313" key="1">
    <source>
        <dbReference type="EMBL" id="VDL81623.1"/>
    </source>
</evidence>
<dbReference type="AlphaFoldDB" id="A0A0N4YLC5"/>
<dbReference type="EMBL" id="UYSL01023046">
    <property type="protein sequence ID" value="VDL81623.1"/>
    <property type="molecule type" value="Genomic_DNA"/>
</dbReference>
<name>A0A0N4YLC5_NIPBR</name>